<evidence type="ECO:0000313" key="2">
    <source>
        <dbReference type="EMBL" id="MDR4126438.1"/>
    </source>
</evidence>
<dbReference type="InterPro" id="IPR025500">
    <property type="entry name" value="DUF4390"/>
</dbReference>
<reference evidence="2 3" key="1">
    <citation type="submission" date="2023-08" db="EMBL/GenBank/DDBJ databases">
        <title>Alcaligenaceae gen. nov., a novel taxon isolated from the sludge of Yixing Pesticide Factory.</title>
        <authorList>
            <person name="Ruan L."/>
        </authorList>
    </citation>
    <scope>NUCLEOTIDE SEQUENCE [LARGE SCALE GENOMIC DNA]</scope>
    <source>
        <strain evidence="2 3">LG-2</strain>
    </source>
</reference>
<accession>A0ABU1D7M5</accession>
<dbReference type="RefSeq" id="WP_347287250.1">
    <property type="nucleotide sequence ID" value="NZ_JAUZQE010000025.1"/>
</dbReference>
<dbReference type="Proteomes" id="UP001232156">
    <property type="component" value="Unassembled WGS sequence"/>
</dbReference>
<evidence type="ECO:0000313" key="3">
    <source>
        <dbReference type="Proteomes" id="UP001232156"/>
    </source>
</evidence>
<organism evidence="2 3">
    <name type="scientific">Yanghanlia caeni</name>
    <dbReference type="NCBI Taxonomy" id="3064283"/>
    <lineage>
        <taxon>Bacteria</taxon>
        <taxon>Pseudomonadati</taxon>
        <taxon>Pseudomonadota</taxon>
        <taxon>Betaproteobacteria</taxon>
        <taxon>Burkholderiales</taxon>
        <taxon>Alcaligenaceae</taxon>
        <taxon>Yanghanlia</taxon>
    </lineage>
</organism>
<comment type="caution">
    <text evidence="2">The sequence shown here is derived from an EMBL/GenBank/DDBJ whole genome shotgun (WGS) entry which is preliminary data.</text>
</comment>
<proteinExistence type="predicted"/>
<dbReference type="Pfam" id="PF14334">
    <property type="entry name" value="DUF4390"/>
    <property type="match status" value="1"/>
</dbReference>
<evidence type="ECO:0000256" key="1">
    <source>
        <dbReference type="SAM" id="SignalP"/>
    </source>
</evidence>
<name>A0ABU1D7M5_9BURK</name>
<dbReference type="EMBL" id="JAUZQE010000025">
    <property type="protein sequence ID" value="MDR4126438.1"/>
    <property type="molecule type" value="Genomic_DNA"/>
</dbReference>
<feature type="chain" id="PRO_5046353001" evidence="1">
    <location>
        <begin position="21"/>
        <end position="252"/>
    </location>
</feature>
<gene>
    <name evidence="2" type="ORF">Q8947_10655</name>
</gene>
<sequence length="252" mass="27389">MGLRSLLLLFFVLAQGVVHAQSAAPASAYADAAPASAAGVLPVAAPEPVAPGAAEAVGGAAAAGGAGAAEPYGEAAQPEADEFEYGGPQVLRIEPLLENDWLFIDADVHLPVSDDLRHFAERGVTLYFTADLEIKRPRRWWFDSDVVKTQRTWRVVYNALTRQWRIGSGDLSLPEATLDDALLMVRRIRGWDILPAAELDADELYTGRMRVRLDTSLLARPFRVDALNSSAWSLSTPWKDFSFSISSDALPR</sequence>
<protein>
    <submittedName>
        <fullName evidence="2">DUF4390 domain-containing protein</fullName>
    </submittedName>
</protein>
<keyword evidence="3" id="KW-1185">Reference proteome</keyword>
<keyword evidence="1" id="KW-0732">Signal</keyword>
<feature type="signal peptide" evidence="1">
    <location>
        <begin position="1"/>
        <end position="20"/>
    </location>
</feature>